<evidence type="ECO:0000313" key="4">
    <source>
        <dbReference type="EMBL" id="MDO3680568.1"/>
    </source>
</evidence>
<keyword evidence="2" id="KW-0812">Transmembrane</keyword>
<proteinExistence type="predicted"/>
<feature type="transmembrane region" description="Helical" evidence="2">
    <location>
        <begin position="553"/>
        <end position="571"/>
    </location>
</feature>
<keyword evidence="2" id="KW-0472">Membrane</keyword>
<dbReference type="SUPFAM" id="SSF57997">
    <property type="entry name" value="Tropomyosin"/>
    <property type="match status" value="1"/>
</dbReference>
<keyword evidence="1" id="KW-1188">Viral release from host cell</keyword>
<accession>A0ABT8VHV9</accession>
<dbReference type="PANTHER" id="PTHR37813:SF1">
    <property type="entry name" value="FELS-2 PROPHAGE PROTEIN"/>
    <property type="match status" value="1"/>
</dbReference>
<evidence type="ECO:0000256" key="2">
    <source>
        <dbReference type="SAM" id="Phobius"/>
    </source>
</evidence>
<feature type="transmembrane region" description="Helical" evidence="2">
    <location>
        <begin position="578"/>
        <end position="600"/>
    </location>
</feature>
<feature type="domain" description="Phage tail tape measure protein" evidence="3">
    <location>
        <begin position="206"/>
        <end position="460"/>
    </location>
</feature>
<feature type="transmembrane region" description="Helical" evidence="2">
    <location>
        <begin position="606"/>
        <end position="624"/>
    </location>
</feature>
<organism evidence="4 5">
    <name type="scientific">Paenibacillus ehimensis</name>
    <dbReference type="NCBI Taxonomy" id="79264"/>
    <lineage>
        <taxon>Bacteria</taxon>
        <taxon>Bacillati</taxon>
        <taxon>Bacillota</taxon>
        <taxon>Bacilli</taxon>
        <taxon>Bacillales</taxon>
        <taxon>Paenibacillaceae</taxon>
        <taxon>Paenibacillus</taxon>
    </lineage>
</organism>
<keyword evidence="2" id="KW-1133">Transmembrane helix</keyword>
<evidence type="ECO:0000259" key="3">
    <source>
        <dbReference type="Pfam" id="PF10145"/>
    </source>
</evidence>
<gene>
    <name evidence="4" type="ORF">Q3C12_26515</name>
</gene>
<dbReference type="Gene3D" id="1.20.120.20">
    <property type="entry name" value="Apolipoprotein"/>
    <property type="match status" value="1"/>
</dbReference>
<feature type="transmembrane region" description="Helical" evidence="2">
    <location>
        <begin position="645"/>
        <end position="667"/>
    </location>
</feature>
<dbReference type="InterPro" id="IPR010090">
    <property type="entry name" value="Phage_tape_meas"/>
</dbReference>
<name>A0ABT8VHV9_9BACL</name>
<protein>
    <submittedName>
        <fullName evidence="4">Phage tail tape measure protein</fullName>
    </submittedName>
</protein>
<sequence>MAETIKGINVVIGSDTTGLSAALSDVNKKSKDIQSELKQVEQLLRLDPTNTELVAQKQKLLSDAVSNTSEKLDRLKAAQQQVADQFARGEISEGQYRAFQREIAKTTQELQSLENRLKAAGPELKSFGDKAGEVGTKLKESSEKFSGIGEKLSLGLTAPIAGIGIAAGKTAADVDAAAGKMQARLGLTAEKAAELSQAGLNIWKNGFGESLEEVNHALATTGQNIQGLDNASLSQLTQSALTLQQVFDADVNETTRTASVLMKNFGVDGQSAMDLITLGFQKGGDFSGELLDTLREYAPQFKALGISADDALGILIKGTESGAFNLDKVGDALKEFNIRIKDGSDSTSEALSMLFAPDNIEEFTQALMTGSKNSAEYMELLQRVSSETAAQLVADLQSGGKKSEDAYLALQSIMGDGTKILTGLSNGSIKGRDALVSVIQKLREIEDPIQQNTIGVALFGTQWEDLEKDVVLALDGGIGALGEFQGATEKAGQAARDNFGTELAKFWRDLQADLVPLGKSMLDMAQIILPPLIAAIQQLANWFSGLSPAAQSVVAVIASIAAAIGPALVIIGQLVSAVGSIMSAFSAASGAIAAAGGVMAALTGPIGIAIAAIGALAAGAYLVIKNWDTIKEFFTGLWDWIDNFFGGWGAEVTAALFPFLGIPLVIAKHWDAIKEGLSVLWDWIKDFFSKWGDLLIPLLAPFLAIPLMVVRHWEDIKVGLEAVWKWIKDTGVEWFNRTKEGFVQIWDGIKTYFSGVWDLIKNIFGGAILLIVDLVTGDFEKLKSDSEAIWNNLKAALGQIWEGIKKVFSGALSVIEGHVTTAWNAMKTVSTTIWDAIVGGIEKAIEWIKNLPSTMVQLGKDMIQGLVDGIKNMTGKVGDAIRSIADQVTSGIRKALEIHSPSRVMKVLGEHTGEGFAIGIGNMVSDVRQRASDMAAAASGVLTNISAPSVQTAGASAAGGGGSMVNFEGLFAGANINIRSDDDIRKMMREIWSLAGQAQRGMGGATV</sequence>
<dbReference type="Proteomes" id="UP001168883">
    <property type="component" value="Unassembled WGS sequence"/>
</dbReference>
<comment type="caution">
    <text evidence="4">The sequence shown here is derived from an EMBL/GenBank/DDBJ whole genome shotgun (WGS) entry which is preliminary data.</text>
</comment>
<evidence type="ECO:0000256" key="1">
    <source>
        <dbReference type="ARBA" id="ARBA00022612"/>
    </source>
</evidence>
<reference evidence="4" key="1">
    <citation type="submission" date="2023-07" db="EMBL/GenBank/DDBJ databases">
        <authorList>
            <person name="Aktuganov G."/>
            <person name="Boyko T."/>
            <person name="Delegan Y."/>
            <person name="Galimzianova N."/>
            <person name="Gilvanova E."/>
            <person name="Korobov V."/>
            <person name="Kuzmina L."/>
            <person name="Melentiev A."/>
            <person name="Milman P."/>
            <person name="Ryabova A."/>
            <person name="Stupak E."/>
            <person name="Yasakov T."/>
            <person name="Zharikova N."/>
            <person name="Zhurenko E."/>
        </authorList>
    </citation>
    <scope>NUCLEOTIDE SEQUENCE</scope>
    <source>
        <strain evidence="4">IB-739</strain>
    </source>
</reference>
<evidence type="ECO:0000313" key="5">
    <source>
        <dbReference type="Proteomes" id="UP001168883"/>
    </source>
</evidence>
<dbReference type="EMBL" id="JAUMKJ010000042">
    <property type="protein sequence ID" value="MDO3680568.1"/>
    <property type="molecule type" value="Genomic_DNA"/>
</dbReference>
<feature type="transmembrane region" description="Helical" evidence="2">
    <location>
        <begin position="687"/>
        <end position="710"/>
    </location>
</feature>
<dbReference type="Pfam" id="PF10145">
    <property type="entry name" value="PhageMin_Tail"/>
    <property type="match status" value="1"/>
</dbReference>
<dbReference type="PANTHER" id="PTHR37813">
    <property type="entry name" value="FELS-2 PROPHAGE PROTEIN"/>
    <property type="match status" value="1"/>
</dbReference>
<keyword evidence="5" id="KW-1185">Reference proteome</keyword>
<dbReference type="RefSeq" id="WP_302880821.1">
    <property type="nucleotide sequence ID" value="NZ_JAUMKJ010000042.1"/>
</dbReference>